<dbReference type="GeneID" id="58558886"/>
<dbReference type="AlphaFoldDB" id="A0AAD0RTI6"/>
<dbReference type="InterPro" id="IPR024072">
    <property type="entry name" value="DHFR-like_dom_sf"/>
</dbReference>
<dbReference type="SUPFAM" id="SSF53597">
    <property type="entry name" value="Dihydrofolate reductase-like"/>
    <property type="match status" value="1"/>
</dbReference>
<keyword evidence="3" id="KW-1185">Reference proteome</keyword>
<feature type="domain" description="Bacterial bifunctional deaminase-reductase C-terminal" evidence="1">
    <location>
        <begin position="9"/>
        <end position="171"/>
    </location>
</feature>
<evidence type="ECO:0000313" key="3">
    <source>
        <dbReference type="Proteomes" id="UP000259465"/>
    </source>
</evidence>
<dbReference type="KEGG" id="crz:D1345_16010"/>
<dbReference type="PANTHER" id="PTHR38011">
    <property type="entry name" value="DIHYDROFOLATE REDUCTASE FAMILY PROTEIN (AFU_ORTHOLOGUE AFUA_8G06820)"/>
    <property type="match status" value="1"/>
</dbReference>
<dbReference type="Proteomes" id="UP000259465">
    <property type="component" value="Chromosome"/>
</dbReference>
<dbReference type="GO" id="GO:0009231">
    <property type="term" value="P:riboflavin biosynthetic process"/>
    <property type="evidence" value="ECO:0007669"/>
    <property type="project" value="InterPro"/>
</dbReference>
<dbReference type="InterPro" id="IPR050765">
    <property type="entry name" value="Riboflavin_Biosynth_HTPR"/>
</dbReference>
<reference evidence="2 3" key="1">
    <citation type="submission" date="2018-08" db="EMBL/GenBank/DDBJ databases">
        <title>Complete genome sequence of JP2-74.</title>
        <authorList>
            <person name="Wu L."/>
        </authorList>
    </citation>
    <scope>NUCLEOTIDE SEQUENCE [LARGE SCALE GENOMIC DNA]</scope>
    <source>
        <strain evidence="2 3">JP2-74</strain>
    </source>
</reference>
<evidence type="ECO:0000259" key="1">
    <source>
        <dbReference type="Pfam" id="PF01872"/>
    </source>
</evidence>
<name>A0AAD0RTI6_9NEIS</name>
<dbReference type="GO" id="GO:0008703">
    <property type="term" value="F:5-amino-6-(5-phosphoribosylamino)uracil reductase activity"/>
    <property type="evidence" value="ECO:0007669"/>
    <property type="project" value="InterPro"/>
</dbReference>
<dbReference type="Pfam" id="PF01872">
    <property type="entry name" value="RibD_C"/>
    <property type="match status" value="1"/>
</dbReference>
<dbReference type="PANTHER" id="PTHR38011:SF11">
    <property type="entry name" value="2,5-DIAMINO-6-RIBOSYLAMINO-4(3H)-PYRIMIDINONE 5'-PHOSPHATE REDUCTASE"/>
    <property type="match status" value="1"/>
</dbReference>
<gene>
    <name evidence="2" type="ORF">D1345_16010</name>
</gene>
<dbReference type="Gene3D" id="3.40.430.10">
    <property type="entry name" value="Dihydrofolate Reductase, subunit A"/>
    <property type="match status" value="1"/>
</dbReference>
<accession>A0AAD0RTI6</accession>
<organism evidence="2 3">
    <name type="scientific">Chromobacterium rhizoryzae</name>
    <dbReference type="NCBI Taxonomy" id="1778675"/>
    <lineage>
        <taxon>Bacteria</taxon>
        <taxon>Pseudomonadati</taxon>
        <taxon>Pseudomonadota</taxon>
        <taxon>Betaproteobacteria</taxon>
        <taxon>Neisseriales</taxon>
        <taxon>Chromobacteriaceae</taxon>
        <taxon>Chromobacterium</taxon>
    </lineage>
</organism>
<dbReference type="EMBL" id="CP031968">
    <property type="protein sequence ID" value="AXT47598.1"/>
    <property type="molecule type" value="Genomic_DNA"/>
</dbReference>
<evidence type="ECO:0000313" key="2">
    <source>
        <dbReference type="EMBL" id="AXT47598.1"/>
    </source>
</evidence>
<dbReference type="RefSeq" id="WP_043594594.1">
    <property type="nucleotide sequence ID" value="NZ_CP031968.1"/>
</dbReference>
<sequence>MSLSTSAYLATSLDGFIARADGALDWLEQVACEDEDYGYADFMATVDVLLMGSATFRKVLSFPEWPYVGLRVVVASRSLQPADIPAALRSQVELSAAAPPRLLADLRTSGARHVYVDGGRLVSAFLRAGLLDRLILNRVPALLGAGIPLFSGLDGDIRLQHQSTRAYASGLLQSSYLINRAAEAAEQL</sequence>
<protein>
    <submittedName>
        <fullName evidence="2">Dihydrofolate reductase</fullName>
    </submittedName>
</protein>
<proteinExistence type="predicted"/>
<dbReference type="InterPro" id="IPR002734">
    <property type="entry name" value="RibDG_C"/>
</dbReference>